<dbReference type="Proteomes" id="UP001267878">
    <property type="component" value="Unassembled WGS sequence"/>
</dbReference>
<dbReference type="EMBL" id="JAVDVW010000001">
    <property type="protein sequence ID" value="MDR7099404.1"/>
    <property type="molecule type" value="Genomic_DNA"/>
</dbReference>
<evidence type="ECO:0000256" key="1">
    <source>
        <dbReference type="SAM" id="SignalP"/>
    </source>
</evidence>
<evidence type="ECO:0000313" key="3">
    <source>
        <dbReference type="Proteomes" id="UP001267878"/>
    </source>
</evidence>
<dbReference type="RefSeq" id="WP_310053605.1">
    <property type="nucleotide sequence ID" value="NZ_JAVDVW010000001.1"/>
</dbReference>
<feature type="chain" id="PRO_5045528414" evidence="1">
    <location>
        <begin position="26"/>
        <end position="128"/>
    </location>
</feature>
<gene>
    <name evidence="2" type="ORF">J2X04_001751</name>
</gene>
<organism evidence="2 3">
    <name type="scientific">Agrilutibacter niabensis</name>
    <dbReference type="NCBI Taxonomy" id="380628"/>
    <lineage>
        <taxon>Bacteria</taxon>
        <taxon>Pseudomonadati</taxon>
        <taxon>Pseudomonadota</taxon>
        <taxon>Gammaproteobacteria</taxon>
        <taxon>Lysobacterales</taxon>
        <taxon>Lysobacteraceae</taxon>
        <taxon>Agrilutibacter</taxon>
    </lineage>
</organism>
<keyword evidence="3" id="KW-1185">Reference proteome</keyword>
<proteinExistence type="predicted"/>
<accession>A0ABU1VPI2</accession>
<sequence>MDQRNRKWVAAVALGALLAMAGAVASPSNKWRIQVSGGAESAGAIVLEIVPVDGPPESVTVEVADGTGENQVAKTIRDAIRGQLGQRYKAEVDDGEDVLVKQARGGPKFDLTLTSNTVQGVRLSFDKE</sequence>
<reference evidence="2 3" key="1">
    <citation type="submission" date="2023-07" db="EMBL/GenBank/DDBJ databases">
        <title>Sorghum-associated microbial communities from plants grown in Nebraska, USA.</title>
        <authorList>
            <person name="Schachtman D."/>
        </authorList>
    </citation>
    <scope>NUCLEOTIDE SEQUENCE [LARGE SCALE GENOMIC DNA]</scope>
    <source>
        <strain evidence="2 3">BE187</strain>
    </source>
</reference>
<comment type="caution">
    <text evidence="2">The sequence shown here is derived from an EMBL/GenBank/DDBJ whole genome shotgun (WGS) entry which is preliminary data.</text>
</comment>
<evidence type="ECO:0000313" key="2">
    <source>
        <dbReference type="EMBL" id="MDR7099404.1"/>
    </source>
</evidence>
<name>A0ABU1VPI2_9GAMM</name>
<keyword evidence="1" id="KW-0732">Signal</keyword>
<feature type="signal peptide" evidence="1">
    <location>
        <begin position="1"/>
        <end position="25"/>
    </location>
</feature>
<protein>
    <submittedName>
        <fullName evidence="2">Uncharacterized protein</fullName>
    </submittedName>
</protein>